<organism evidence="2 3">
    <name type="scientific">Marimonas arenosa</name>
    <dbReference type="NCBI Taxonomy" id="1795305"/>
    <lineage>
        <taxon>Bacteria</taxon>
        <taxon>Pseudomonadati</taxon>
        <taxon>Pseudomonadota</taxon>
        <taxon>Alphaproteobacteria</taxon>
        <taxon>Rhodobacterales</taxon>
        <taxon>Paracoccaceae</taxon>
        <taxon>Marimonas</taxon>
    </lineage>
</organism>
<feature type="transmembrane region" description="Helical" evidence="1">
    <location>
        <begin position="6"/>
        <end position="24"/>
    </location>
</feature>
<dbReference type="AlphaFoldDB" id="A0AAE3WFH4"/>
<evidence type="ECO:0000313" key="3">
    <source>
        <dbReference type="Proteomes" id="UP001226762"/>
    </source>
</evidence>
<keyword evidence="1" id="KW-0472">Membrane</keyword>
<gene>
    <name evidence="2" type="ORF">NO357_17670</name>
</gene>
<evidence type="ECO:0000256" key="1">
    <source>
        <dbReference type="SAM" id="Phobius"/>
    </source>
</evidence>
<accession>A0AAE3WFH4</accession>
<keyword evidence="1" id="KW-1133">Transmembrane helix</keyword>
<dbReference type="RefSeq" id="WP_306737035.1">
    <property type="nucleotide sequence ID" value="NZ_JANHAX010000006.1"/>
</dbReference>
<comment type="caution">
    <text evidence="2">The sequence shown here is derived from an EMBL/GenBank/DDBJ whole genome shotgun (WGS) entry which is preliminary data.</text>
</comment>
<dbReference type="EMBL" id="JANHAX010000006">
    <property type="protein sequence ID" value="MDQ2091734.1"/>
    <property type="molecule type" value="Genomic_DNA"/>
</dbReference>
<reference evidence="2" key="1">
    <citation type="submission" date="2022-07" db="EMBL/GenBank/DDBJ databases">
        <authorList>
            <person name="Otstavnykh N."/>
            <person name="Isaeva M."/>
            <person name="Bystritskaya E."/>
        </authorList>
    </citation>
    <scope>NUCLEOTIDE SEQUENCE</scope>
    <source>
        <strain evidence="2">KCTC 52189</strain>
    </source>
</reference>
<proteinExistence type="predicted"/>
<protein>
    <submittedName>
        <fullName evidence="2">Uncharacterized protein</fullName>
    </submittedName>
</protein>
<sequence length="54" mass="5911">MLSKIVVLFLVFIAILGMFGKLRMPGAKRLADRRCPKCGRFRIGRGPCDCGGKG</sequence>
<keyword evidence="1" id="KW-0812">Transmembrane</keyword>
<evidence type="ECO:0000313" key="2">
    <source>
        <dbReference type="EMBL" id="MDQ2091734.1"/>
    </source>
</evidence>
<reference evidence="2" key="2">
    <citation type="submission" date="2023-02" db="EMBL/GenBank/DDBJ databases">
        <title>'Rhodoalgimonas zhirmunskyi' gen. nov., isolated from a red alga.</title>
        <authorList>
            <person name="Nedashkovskaya O.I."/>
            <person name="Otstavnykh N.Y."/>
            <person name="Bystritskaya E.P."/>
            <person name="Balabanova L.A."/>
            <person name="Isaeva M.P."/>
        </authorList>
    </citation>
    <scope>NUCLEOTIDE SEQUENCE</scope>
    <source>
        <strain evidence="2">KCTC 52189</strain>
    </source>
</reference>
<name>A0AAE3WFH4_9RHOB</name>
<keyword evidence="3" id="KW-1185">Reference proteome</keyword>
<dbReference type="Proteomes" id="UP001226762">
    <property type="component" value="Unassembled WGS sequence"/>
</dbReference>